<protein>
    <submittedName>
        <fullName evidence="1">Uncharacterized protein</fullName>
    </submittedName>
</protein>
<accession>A0A5D4KFQ8</accession>
<dbReference type="EMBL" id="VTEH01000004">
    <property type="protein sequence ID" value="TYR76052.1"/>
    <property type="molecule type" value="Genomic_DNA"/>
</dbReference>
<gene>
    <name evidence="1" type="ORF">FZC79_07820</name>
</gene>
<name>A0A5D4KFQ8_9BACI</name>
<evidence type="ECO:0000313" key="1">
    <source>
        <dbReference type="EMBL" id="TYR76052.1"/>
    </source>
</evidence>
<reference evidence="1 2" key="1">
    <citation type="submission" date="2019-08" db="EMBL/GenBank/DDBJ databases">
        <title>Bacillus genomes from the desert of Cuatro Cienegas, Coahuila.</title>
        <authorList>
            <person name="Olmedo-Alvarez G."/>
        </authorList>
    </citation>
    <scope>NUCLEOTIDE SEQUENCE [LARGE SCALE GENOMIC DNA]</scope>
    <source>
        <strain evidence="1 2">CH40_1T</strain>
    </source>
</reference>
<dbReference type="AlphaFoldDB" id="A0A5D4KFQ8"/>
<evidence type="ECO:0000313" key="2">
    <source>
        <dbReference type="Proteomes" id="UP000323317"/>
    </source>
</evidence>
<dbReference type="Proteomes" id="UP000323317">
    <property type="component" value="Unassembled WGS sequence"/>
</dbReference>
<organism evidence="1 2">
    <name type="scientific">Rossellomorea vietnamensis</name>
    <dbReference type="NCBI Taxonomy" id="218284"/>
    <lineage>
        <taxon>Bacteria</taxon>
        <taxon>Bacillati</taxon>
        <taxon>Bacillota</taxon>
        <taxon>Bacilli</taxon>
        <taxon>Bacillales</taxon>
        <taxon>Bacillaceae</taxon>
        <taxon>Rossellomorea</taxon>
    </lineage>
</organism>
<comment type="caution">
    <text evidence="1">The sequence shown here is derived from an EMBL/GenBank/DDBJ whole genome shotgun (WGS) entry which is preliminary data.</text>
</comment>
<proteinExistence type="predicted"/>
<dbReference type="RefSeq" id="WP_148946269.1">
    <property type="nucleotide sequence ID" value="NZ_VTEH01000004.1"/>
</dbReference>
<sequence length="64" mass="7231">MNIVEEYEKEIAGRLINIVVKHEQGKPFPYYAISSLNVDGSGETLEEAKMKCESATKLEIIMNK</sequence>